<dbReference type="PROSITE" id="PS00908">
    <property type="entry name" value="MR_MLE_1"/>
    <property type="match status" value="1"/>
</dbReference>
<dbReference type="PATRIC" id="fig|926550.5.peg.1594"/>
<evidence type="ECO:0000256" key="1">
    <source>
        <dbReference type="ARBA" id="ARBA00023239"/>
    </source>
</evidence>
<dbReference type="InterPro" id="IPR034593">
    <property type="entry name" value="DgoD-like"/>
</dbReference>
<dbReference type="GO" id="GO:0016829">
    <property type="term" value="F:lyase activity"/>
    <property type="evidence" value="ECO:0007669"/>
    <property type="project" value="UniProtKB-KW"/>
</dbReference>
<dbReference type="CDD" id="cd03316">
    <property type="entry name" value="MR_like"/>
    <property type="match status" value="1"/>
</dbReference>
<dbReference type="InterPro" id="IPR013341">
    <property type="entry name" value="Mandelate_racemase_N_dom"/>
</dbReference>
<dbReference type="PANTHER" id="PTHR48080">
    <property type="entry name" value="D-GALACTONATE DEHYDRATASE-RELATED"/>
    <property type="match status" value="1"/>
</dbReference>
<keyword evidence="4" id="KW-1185">Reference proteome</keyword>
<dbReference type="SUPFAM" id="SSF54826">
    <property type="entry name" value="Enolase N-terminal domain-like"/>
    <property type="match status" value="1"/>
</dbReference>
<evidence type="ECO:0000313" key="4">
    <source>
        <dbReference type="Proteomes" id="UP000007880"/>
    </source>
</evidence>
<dbReference type="InterPro" id="IPR018110">
    <property type="entry name" value="Mandel_Rmase/mucon_lact_enz_CS"/>
</dbReference>
<dbReference type="Gene3D" id="3.30.390.10">
    <property type="entry name" value="Enolase-like, N-terminal domain"/>
    <property type="match status" value="1"/>
</dbReference>
<dbReference type="InterPro" id="IPR029065">
    <property type="entry name" value="Enolase_C-like"/>
</dbReference>
<dbReference type="GO" id="GO:0009063">
    <property type="term" value="P:amino acid catabolic process"/>
    <property type="evidence" value="ECO:0007669"/>
    <property type="project" value="InterPro"/>
</dbReference>
<dbReference type="Pfam" id="PF13378">
    <property type="entry name" value="MR_MLE_C"/>
    <property type="match status" value="1"/>
</dbReference>
<dbReference type="OrthoDB" id="9774531at2"/>
<dbReference type="InterPro" id="IPR013342">
    <property type="entry name" value="Mandelate_racemase_C"/>
</dbReference>
<organism evidence="3 4">
    <name type="scientific">Caldilinea aerophila (strain DSM 14535 / JCM 11387 / NBRC 104270 / STL-6-O1)</name>
    <dbReference type="NCBI Taxonomy" id="926550"/>
    <lineage>
        <taxon>Bacteria</taxon>
        <taxon>Bacillati</taxon>
        <taxon>Chloroflexota</taxon>
        <taxon>Caldilineae</taxon>
        <taxon>Caldilineales</taxon>
        <taxon>Caldilineaceae</taxon>
        <taxon>Caldilinea</taxon>
    </lineage>
</organism>
<dbReference type="SFLD" id="SFLDS00001">
    <property type="entry name" value="Enolase"/>
    <property type="match status" value="1"/>
</dbReference>
<dbReference type="Proteomes" id="UP000007880">
    <property type="component" value="Chromosome"/>
</dbReference>
<dbReference type="KEGG" id="cap:CLDAP_15100"/>
<dbReference type="AlphaFoldDB" id="I0I2R2"/>
<dbReference type="InterPro" id="IPR029017">
    <property type="entry name" value="Enolase-like_N"/>
</dbReference>
<dbReference type="eggNOG" id="COG4948">
    <property type="taxonomic scope" value="Bacteria"/>
</dbReference>
<dbReference type="SMART" id="SM00922">
    <property type="entry name" value="MR_MLE"/>
    <property type="match status" value="1"/>
</dbReference>
<reference evidence="3 4" key="1">
    <citation type="submission" date="2012-02" db="EMBL/GenBank/DDBJ databases">
        <title>Complete genome sequence of Caldilinea aerophila DSM 14535 (= NBRC 102666).</title>
        <authorList>
            <person name="Oguchi A."/>
            <person name="Hosoyama A."/>
            <person name="Sekine M."/>
            <person name="Fukai R."/>
            <person name="Kato Y."/>
            <person name="Nakamura S."/>
            <person name="Hanada S."/>
            <person name="Yamazaki S."/>
            <person name="Fujita N."/>
        </authorList>
    </citation>
    <scope>NUCLEOTIDE SEQUENCE [LARGE SCALE GENOMIC DNA]</scope>
    <source>
        <strain evidence="4">DSM 14535 / JCM 11387 / NBRC 104270 / STL-6-O1</strain>
    </source>
</reference>
<dbReference type="SUPFAM" id="SSF51604">
    <property type="entry name" value="Enolase C-terminal domain-like"/>
    <property type="match status" value="1"/>
</dbReference>
<proteinExistence type="predicted"/>
<dbReference type="PANTHER" id="PTHR48080:SF2">
    <property type="entry name" value="D-GALACTONATE DEHYDRATASE"/>
    <property type="match status" value="1"/>
</dbReference>
<dbReference type="HOGENOM" id="CLU_030273_3_2_0"/>
<name>I0I2R2_CALAS</name>
<keyword evidence="1" id="KW-0456">Lyase</keyword>
<evidence type="ECO:0000259" key="2">
    <source>
        <dbReference type="SMART" id="SM00922"/>
    </source>
</evidence>
<dbReference type="Gene3D" id="3.20.20.120">
    <property type="entry name" value="Enolase-like C-terminal domain"/>
    <property type="match status" value="1"/>
</dbReference>
<dbReference type="Pfam" id="PF02746">
    <property type="entry name" value="MR_MLE_N"/>
    <property type="match status" value="1"/>
</dbReference>
<protein>
    <submittedName>
        <fullName evidence="3">Galactonate dehydratase</fullName>
    </submittedName>
</protein>
<sequence>MRITAIESLQWAEFPRLLVVRVHTDEGIIGLGESVDKVHGTKGALHGTLAPLLLGQDPLDIEGLWRFVMDNIMYHGYAGAETRALSALEIALWDIMGKKYGAPLYHLLGGKTRERVPTYNTCIGFGAVQDYAAWHEDAGALAKSLLADGVRAMKIWPFDQFSEGSFGQYISPAQVEAGLTPIRQIRDAVGKEMEIGIECHFRWNRASMERIIAALEPYDILFIEDVLPAVYPDEIKLLSQRTRIPIVGSELLMTRWQLREWLEKHVSQIVMTDPVWNGGIAETRKIAALAETYGVPLVLHNVAGPICHAACMHLAAHIPNLYFVESVRAFYKSYFPILSTLEVTVCEGHLSLPTGPGLGVTLRTEALTRPDLTRIVSEGEGLARGRRAMGDHWAVEEIR</sequence>
<dbReference type="InterPro" id="IPR036849">
    <property type="entry name" value="Enolase-like_C_sf"/>
</dbReference>
<dbReference type="SFLD" id="SFLDG00179">
    <property type="entry name" value="mandelate_racemase"/>
    <property type="match status" value="1"/>
</dbReference>
<gene>
    <name evidence="3" type="primary">dgoD</name>
    <name evidence="3" type="ordered locus">CLDAP_15100</name>
</gene>
<dbReference type="STRING" id="926550.CLDAP_15100"/>
<dbReference type="EMBL" id="AP012337">
    <property type="protein sequence ID" value="BAL99549.1"/>
    <property type="molecule type" value="Genomic_DNA"/>
</dbReference>
<accession>I0I2R2</accession>
<dbReference type="RefSeq" id="WP_014432788.1">
    <property type="nucleotide sequence ID" value="NC_017079.1"/>
</dbReference>
<evidence type="ECO:0000313" key="3">
    <source>
        <dbReference type="EMBL" id="BAL99549.1"/>
    </source>
</evidence>
<feature type="domain" description="Mandelate racemase/muconate lactonizing enzyme C-terminal" evidence="2">
    <location>
        <begin position="135"/>
        <end position="245"/>
    </location>
</feature>